<evidence type="ECO:0000256" key="2">
    <source>
        <dbReference type="PIRSR" id="PIRSR617939-1"/>
    </source>
</evidence>
<feature type="active site" description="Proton acceptor" evidence="2">
    <location>
        <position position="85"/>
    </location>
</feature>
<dbReference type="Proteomes" id="UP000268652">
    <property type="component" value="Unassembled WGS sequence"/>
</dbReference>
<dbReference type="Gene3D" id="3.10.490.10">
    <property type="entry name" value="Gamma-glutamyl cyclotransferase-like"/>
    <property type="match status" value="1"/>
</dbReference>
<keyword evidence="6" id="KW-1185">Reference proteome</keyword>
<dbReference type="InterPro" id="IPR036568">
    <property type="entry name" value="GGCT-like_sf"/>
</dbReference>
<evidence type="ECO:0000256" key="3">
    <source>
        <dbReference type="PIRSR" id="PIRSR617939-2"/>
    </source>
</evidence>
<dbReference type="GO" id="GO:0003839">
    <property type="term" value="F:gamma-glutamylcyclotransferase activity"/>
    <property type="evidence" value="ECO:0007669"/>
    <property type="project" value="InterPro"/>
</dbReference>
<feature type="binding site" evidence="3">
    <location>
        <position position="125"/>
    </location>
    <ligand>
        <name>substrate</name>
    </ligand>
</feature>
<dbReference type="Proteomes" id="UP000275024">
    <property type="component" value="Unassembled WGS sequence"/>
</dbReference>
<keyword evidence="1" id="KW-0456">Lyase</keyword>
<dbReference type="InterPro" id="IPR013024">
    <property type="entry name" value="GGCT-like"/>
</dbReference>
<dbReference type="OrthoDB" id="3212194at2"/>
<protein>
    <submittedName>
        <fullName evidence="4">Gamma-glutamylcyclotransferase</fullName>
    </submittedName>
</protein>
<comment type="caution">
    <text evidence="4">The sequence shown here is derived from an EMBL/GenBank/DDBJ whole genome shotgun (WGS) entry which is preliminary data.</text>
</comment>
<accession>A0A3A9WN05</accession>
<dbReference type="PANTHER" id="PTHR12935:SF0">
    <property type="entry name" value="GAMMA-GLUTAMYLCYCLOTRANSFERASE"/>
    <property type="match status" value="1"/>
</dbReference>
<dbReference type="AlphaFoldDB" id="A0A3A9WN05"/>
<evidence type="ECO:0000313" key="6">
    <source>
        <dbReference type="Proteomes" id="UP000268652"/>
    </source>
</evidence>
<evidence type="ECO:0000313" key="7">
    <source>
        <dbReference type="Proteomes" id="UP000275024"/>
    </source>
</evidence>
<dbReference type="Pfam" id="PF13772">
    <property type="entry name" value="AIG2_2"/>
    <property type="match status" value="1"/>
</dbReference>
<dbReference type="CDD" id="cd06661">
    <property type="entry name" value="GGCT_like"/>
    <property type="match status" value="1"/>
</dbReference>
<sequence>MSLYAAYAGNLDPRLMARRAPHSPLRGTGWITGWRLTFGGEEMGWEGALATVVECEGTPEPLDPGVFVALYDIAPMDEEALDRWEGVGLDIYRRARVRVDTLDGSVPAWLYVLNAYEGGLPSARYLGEVADAAEAAGAPHDYVMELRKRPC</sequence>
<name>A0A3A9WN05_9ACTN</name>
<dbReference type="EMBL" id="RBDY01000044">
    <property type="protein sequence ID" value="RKN13678.1"/>
    <property type="molecule type" value="Genomic_DNA"/>
</dbReference>
<dbReference type="InterPro" id="IPR017939">
    <property type="entry name" value="G-Glutamylcylcotransferase"/>
</dbReference>
<dbReference type="GO" id="GO:0016740">
    <property type="term" value="F:transferase activity"/>
    <property type="evidence" value="ECO:0007669"/>
    <property type="project" value="UniProtKB-KW"/>
</dbReference>
<gene>
    <name evidence="5" type="ORF">D7318_30630</name>
    <name evidence="4" type="ORF">D7319_17910</name>
</gene>
<evidence type="ECO:0000313" key="5">
    <source>
        <dbReference type="EMBL" id="RKN13678.1"/>
    </source>
</evidence>
<dbReference type="SUPFAM" id="SSF110857">
    <property type="entry name" value="Gamma-glutamyl cyclotransferase-like"/>
    <property type="match status" value="1"/>
</dbReference>
<dbReference type="PANTHER" id="PTHR12935">
    <property type="entry name" value="GAMMA-GLUTAMYLCYCLOTRANSFERASE"/>
    <property type="match status" value="1"/>
</dbReference>
<reference evidence="6 7" key="1">
    <citation type="submission" date="2018-09" db="EMBL/GenBank/DDBJ databases">
        <title>Streptomyces sp. nov. DS1-2, an endophytic actinomycete isolated from roots of Dendrobium scabrilingue.</title>
        <authorList>
            <person name="Kuncharoen N."/>
            <person name="Kudo T."/>
            <person name="Ohkuma M."/>
            <person name="Yuki M."/>
            <person name="Tanasupawat S."/>
        </authorList>
    </citation>
    <scope>NUCLEOTIDE SEQUENCE [LARGE SCALE GENOMIC DNA]</scope>
    <source>
        <strain evidence="4 7">AZ1-7</strain>
        <strain evidence="5 6">DS1-2</strain>
    </source>
</reference>
<proteinExistence type="predicted"/>
<dbReference type="EMBL" id="RBDX01000014">
    <property type="protein sequence ID" value="RKN07547.1"/>
    <property type="molecule type" value="Genomic_DNA"/>
</dbReference>
<evidence type="ECO:0000313" key="4">
    <source>
        <dbReference type="EMBL" id="RKN07547.1"/>
    </source>
</evidence>
<dbReference type="RefSeq" id="WP_120700513.1">
    <property type="nucleotide sequence ID" value="NZ_RBDX01000014.1"/>
</dbReference>
<organism evidence="4 7">
    <name type="scientific">Streptomyces radicis</name>
    <dbReference type="NCBI Taxonomy" id="1750517"/>
    <lineage>
        <taxon>Bacteria</taxon>
        <taxon>Bacillati</taxon>
        <taxon>Actinomycetota</taxon>
        <taxon>Actinomycetes</taxon>
        <taxon>Kitasatosporales</taxon>
        <taxon>Streptomycetaceae</taxon>
        <taxon>Streptomyces</taxon>
    </lineage>
</organism>
<keyword evidence="4" id="KW-0808">Transferase</keyword>
<evidence type="ECO:0000256" key="1">
    <source>
        <dbReference type="ARBA" id="ARBA00023239"/>
    </source>
</evidence>